<dbReference type="Gene3D" id="2.160.20.10">
    <property type="entry name" value="Single-stranded right-handed beta-helix, Pectin lyase-like"/>
    <property type="match status" value="1"/>
</dbReference>
<proteinExistence type="predicted"/>
<dbReference type="EMBL" id="SSOD01000006">
    <property type="protein sequence ID" value="THF61601.1"/>
    <property type="molecule type" value="Genomic_DNA"/>
</dbReference>
<keyword evidence="3" id="KW-1185">Reference proteome</keyword>
<evidence type="ECO:0000313" key="3">
    <source>
        <dbReference type="Proteomes" id="UP000307956"/>
    </source>
</evidence>
<organism evidence="2 3">
    <name type="scientific">Pseudothauera rhizosphaerae</name>
    <dbReference type="NCBI Taxonomy" id="2565932"/>
    <lineage>
        <taxon>Bacteria</taxon>
        <taxon>Pseudomonadati</taxon>
        <taxon>Pseudomonadota</taxon>
        <taxon>Betaproteobacteria</taxon>
        <taxon>Rhodocyclales</taxon>
        <taxon>Zoogloeaceae</taxon>
        <taxon>Pseudothauera</taxon>
    </lineage>
</organism>
<evidence type="ECO:0008006" key="4">
    <source>
        <dbReference type="Google" id="ProtNLM"/>
    </source>
</evidence>
<dbReference type="OrthoDB" id="8878147at2"/>
<accession>A0A4S4APP0</accession>
<dbReference type="InterPro" id="IPR012334">
    <property type="entry name" value="Pectin_lyas_fold"/>
</dbReference>
<dbReference type="AlphaFoldDB" id="A0A4S4APP0"/>
<evidence type="ECO:0000313" key="2">
    <source>
        <dbReference type="EMBL" id="THF61601.1"/>
    </source>
</evidence>
<feature type="signal peptide" evidence="1">
    <location>
        <begin position="1"/>
        <end position="23"/>
    </location>
</feature>
<feature type="chain" id="PRO_5020729353" description="Right handed beta helix domain-containing protein" evidence="1">
    <location>
        <begin position="24"/>
        <end position="392"/>
    </location>
</feature>
<comment type="caution">
    <text evidence="2">The sequence shown here is derived from an EMBL/GenBank/DDBJ whole genome shotgun (WGS) entry which is preliminary data.</text>
</comment>
<dbReference type="SUPFAM" id="SSF51126">
    <property type="entry name" value="Pectin lyase-like"/>
    <property type="match status" value="1"/>
</dbReference>
<reference evidence="2 3" key="1">
    <citation type="submission" date="2019-04" db="EMBL/GenBank/DDBJ databases">
        <title>Azoarcus rhizosphaerae sp. nov. isolated from rhizosphere of Ficus religiosa.</title>
        <authorList>
            <person name="Lin S.-Y."/>
            <person name="Hameed A."/>
            <person name="Hsu Y.-H."/>
            <person name="Young C.-C."/>
        </authorList>
    </citation>
    <scope>NUCLEOTIDE SEQUENCE [LARGE SCALE GENOMIC DNA]</scope>
    <source>
        <strain evidence="2 3">CC-YHH848</strain>
    </source>
</reference>
<keyword evidence="1" id="KW-0732">Signal</keyword>
<evidence type="ECO:0000256" key="1">
    <source>
        <dbReference type="SAM" id="SignalP"/>
    </source>
</evidence>
<sequence>MGRKRRACLALLCGLLTGTSAAAAVLVVGPGEAITRIGDAARLAQDGDTVLILPGTYRGDVAVWTQKRLEIRGMEPRPVLEAAGKSAEGKAIWVFRNGSFTVSNLEFRGARVPDGNGNGIRFERGELSVEDCVFDDNQTGILTANFNDSRLSVRRSVFANAPRDARLPHLLYVGRIAHFSVEGSRFHNGFRGHLIKSRAQVSEIRYNLIVDGPGGGASYEIDLPNGGDALVVGNVIGQSAATQNPVVVAFGAESHAWPGSRLRLAHNTLLTEGWRPAWFLRTWPGRLPAGTTVETRNNLTAGFGTLTTLTRGTHGGNVHLPPWILDPGTFDITLGQSSILRGWAGLPSAPAGPLAPTAEFAFPLGTRRLEAPAEWVSGAFQSTELPLDGSSD</sequence>
<dbReference type="RefSeq" id="WP_136384675.1">
    <property type="nucleotide sequence ID" value="NZ_SSOD01000006.1"/>
</dbReference>
<dbReference type="Proteomes" id="UP000307956">
    <property type="component" value="Unassembled WGS sequence"/>
</dbReference>
<dbReference type="InterPro" id="IPR011050">
    <property type="entry name" value="Pectin_lyase_fold/virulence"/>
</dbReference>
<gene>
    <name evidence="2" type="ORF">E6O51_09095</name>
</gene>
<protein>
    <recommendedName>
        <fullName evidence="4">Right handed beta helix domain-containing protein</fullName>
    </recommendedName>
</protein>
<name>A0A4S4APP0_9RHOO</name>